<reference evidence="1" key="2">
    <citation type="submission" date="2016-04" db="UniProtKB">
        <authorList>
            <consortium name="EnsemblMetazoa"/>
        </authorList>
    </citation>
    <scope>IDENTIFICATION</scope>
</reference>
<evidence type="ECO:0000313" key="2">
    <source>
        <dbReference type="Proteomes" id="UP000005205"/>
    </source>
</evidence>
<protein>
    <submittedName>
        <fullName evidence="1">Uncharacterized protein</fullName>
    </submittedName>
</protein>
<reference evidence="2" key="1">
    <citation type="journal article" date="2011" name="PLoS Genet.">
        <title>The genome sequence of the leaf-cutter ant Atta cephalotes reveals insights into its obligate symbiotic lifestyle.</title>
        <authorList>
            <person name="Suen G."/>
            <person name="Teiling C."/>
            <person name="Li L."/>
            <person name="Holt C."/>
            <person name="Abouheif E."/>
            <person name="Bornberg-Bauer E."/>
            <person name="Bouffard P."/>
            <person name="Caldera E.J."/>
            <person name="Cash E."/>
            <person name="Cavanaugh A."/>
            <person name="Denas O."/>
            <person name="Elhaik E."/>
            <person name="Fave M.J."/>
            <person name="Gadau J."/>
            <person name="Gibson J.D."/>
            <person name="Graur D."/>
            <person name="Grubbs K.J."/>
            <person name="Hagen D.E."/>
            <person name="Harkins T.T."/>
            <person name="Helmkampf M."/>
            <person name="Hu H."/>
            <person name="Johnson B.R."/>
            <person name="Kim J."/>
            <person name="Marsh S.E."/>
            <person name="Moeller J.A."/>
            <person name="Munoz-Torres M.C."/>
            <person name="Murphy M.C."/>
            <person name="Naughton M.C."/>
            <person name="Nigam S."/>
            <person name="Overson R."/>
            <person name="Rajakumar R."/>
            <person name="Reese J.T."/>
            <person name="Scott J.J."/>
            <person name="Smith C.R."/>
            <person name="Tao S."/>
            <person name="Tsutsui N.D."/>
            <person name="Viljakainen L."/>
            <person name="Wissler L."/>
            <person name="Yandell M.D."/>
            <person name="Zimmer F."/>
            <person name="Taylor J."/>
            <person name="Slater S.C."/>
            <person name="Clifton S.W."/>
            <person name="Warren W.C."/>
            <person name="Elsik C.G."/>
            <person name="Smith C.D."/>
            <person name="Weinstock G.M."/>
            <person name="Gerardo N.M."/>
            <person name="Currie C.R."/>
        </authorList>
    </citation>
    <scope>NUCLEOTIDE SEQUENCE [LARGE SCALE GENOMIC DNA]</scope>
</reference>
<dbReference type="InParanoid" id="A0A158NWF0"/>
<dbReference type="AlphaFoldDB" id="A0A158NWF0"/>
<dbReference type="EnsemblMetazoa" id="XM_012206468.1">
    <property type="protein sequence ID" value="XP_012061858.1"/>
    <property type="gene ID" value="LOC105625128"/>
</dbReference>
<dbReference type="Gene3D" id="2.40.50.140">
    <property type="entry name" value="Nucleic acid-binding proteins"/>
    <property type="match status" value="1"/>
</dbReference>
<sequence>MSNEKSMKGITVFSREEYNNHQKFLSTKKEWPGIDIKTDSRTTLNIPMLIMELYRLIPYKEGRYIDFHPFNMPHIKVHKIELVGIVTCVKQNVSNLFLTIEDGTGVAQVNYKLEQYMYSLKKRQEIDRKYKNQAENVRTSEAKASRNCPKKFPETRPKFSYPHDASLHDIAVLENEWWSETNGGLLGKEIQPFDYVYVTGYPCLDINFQKIPEQITAEFIENAKLIVFAMSVMCISEEMYNKKLLMWVNTTICQRYTGNKGCAYATKKNSEFLWI</sequence>
<evidence type="ECO:0000313" key="1">
    <source>
        <dbReference type="EnsemblMetazoa" id="XP_012061858.1"/>
    </source>
</evidence>
<name>A0A158NWF0_ATTCE</name>
<dbReference type="EMBL" id="ADTU01027916">
    <property type="status" value="NOT_ANNOTATED_CDS"/>
    <property type="molecule type" value="Genomic_DNA"/>
</dbReference>
<accession>A0A158NWF0</accession>
<gene>
    <name evidence="1" type="primary">105625128</name>
</gene>
<proteinExistence type="predicted"/>
<dbReference type="InterPro" id="IPR012340">
    <property type="entry name" value="NA-bd_OB-fold"/>
</dbReference>
<organism evidence="1 2">
    <name type="scientific">Atta cephalotes</name>
    <name type="common">Leafcutter ant</name>
    <dbReference type="NCBI Taxonomy" id="12957"/>
    <lineage>
        <taxon>Eukaryota</taxon>
        <taxon>Metazoa</taxon>
        <taxon>Ecdysozoa</taxon>
        <taxon>Arthropoda</taxon>
        <taxon>Hexapoda</taxon>
        <taxon>Insecta</taxon>
        <taxon>Pterygota</taxon>
        <taxon>Neoptera</taxon>
        <taxon>Endopterygota</taxon>
        <taxon>Hymenoptera</taxon>
        <taxon>Apocrita</taxon>
        <taxon>Aculeata</taxon>
        <taxon>Formicoidea</taxon>
        <taxon>Formicidae</taxon>
        <taxon>Myrmicinae</taxon>
        <taxon>Atta</taxon>
    </lineage>
</organism>
<dbReference type="OrthoDB" id="25571at2759"/>
<dbReference type="Proteomes" id="UP000005205">
    <property type="component" value="Unassembled WGS sequence"/>
</dbReference>
<keyword evidence="2" id="KW-1185">Reference proteome</keyword>
<dbReference type="KEGG" id="acep:105625128"/>